<dbReference type="AlphaFoldDB" id="A0A814GFG1"/>
<reference evidence="2" key="1">
    <citation type="submission" date="2021-02" db="EMBL/GenBank/DDBJ databases">
        <authorList>
            <person name="Nowell W R."/>
        </authorList>
    </citation>
    <scope>NUCLEOTIDE SEQUENCE</scope>
</reference>
<dbReference type="EMBL" id="CAJNOH010000313">
    <property type="protein sequence ID" value="CAF0995630.1"/>
    <property type="molecule type" value="Genomic_DNA"/>
</dbReference>
<evidence type="ECO:0000313" key="5">
    <source>
        <dbReference type="Proteomes" id="UP000663870"/>
    </source>
</evidence>
<gene>
    <name evidence="3" type="ORF">JXQ802_LOCUS29635</name>
    <name evidence="2" type="ORF">PYM288_LOCUS14348</name>
</gene>
<dbReference type="Proteomes" id="UP000663870">
    <property type="component" value="Unassembled WGS sequence"/>
</dbReference>
<dbReference type="InterPro" id="IPR036047">
    <property type="entry name" value="F-box-like_dom_sf"/>
</dbReference>
<keyword evidence="5" id="KW-1185">Reference proteome</keyword>
<protein>
    <recommendedName>
        <fullName evidence="1">F-box domain-containing protein</fullName>
    </recommendedName>
</protein>
<sequence length="132" mass="15249">MAHSCIQLNDLPDEILVIIFKKLNNIILLYSLMGINKRLDKILHDSIFTSNLKLLNYSSYDSIYSLSNSMLDRFCLQILPKINNKIKSFNLEISSMKRILLSANYPNLFELGIFNIEKEAALCLVTRKDNFT</sequence>
<feature type="domain" description="F-box" evidence="1">
    <location>
        <begin position="5"/>
        <end position="52"/>
    </location>
</feature>
<dbReference type="SUPFAM" id="SSF81383">
    <property type="entry name" value="F-box domain"/>
    <property type="match status" value="1"/>
</dbReference>
<dbReference type="InterPro" id="IPR001810">
    <property type="entry name" value="F-box_dom"/>
</dbReference>
<accession>A0A814GFG1</accession>
<dbReference type="Proteomes" id="UP000663854">
    <property type="component" value="Unassembled WGS sequence"/>
</dbReference>
<evidence type="ECO:0000259" key="1">
    <source>
        <dbReference type="PROSITE" id="PS50181"/>
    </source>
</evidence>
<organism evidence="2 4">
    <name type="scientific">Rotaria sordida</name>
    <dbReference type="NCBI Taxonomy" id="392033"/>
    <lineage>
        <taxon>Eukaryota</taxon>
        <taxon>Metazoa</taxon>
        <taxon>Spiralia</taxon>
        <taxon>Gnathifera</taxon>
        <taxon>Rotifera</taxon>
        <taxon>Eurotatoria</taxon>
        <taxon>Bdelloidea</taxon>
        <taxon>Philodinida</taxon>
        <taxon>Philodinidae</taxon>
        <taxon>Rotaria</taxon>
    </lineage>
</organism>
<comment type="caution">
    <text evidence="2">The sequence shown here is derived from an EMBL/GenBank/DDBJ whole genome shotgun (WGS) entry which is preliminary data.</text>
</comment>
<name>A0A814GFG1_9BILA</name>
<evidence type="ECO:0000313" key="3">
    <source>
        <dbReference type="EMBL" id="CAF1303560.1"/>
    </source>
</evidence>
<dbReference type="EMBL" id="CAJNOL010001167">
    <property type="protein sequence ID" value="CAF1303560.1"/>
    <property type="molecule type" value="Genomic_DNA"/>
</dbReference>
<proteinExistence type="predicted"/>
<dbReference type="PROSITE" id="PS50181">
    <property type="entry name" value="FBOX"/>
    <property type="match status" value="1"/>
</dbReference>
<evidence type="ECO:0000313" key="2">
    <source>
        <dbReference type="EMBL" id="CAF0995630.1"/>
    </source>
</evidence>
<evidence type="ECO:0000313" key="4">
    <source>
        <dbReference type="Proteomes" id="UP000663854"/>
    </source>
</evidence>